<organism evidence="1 2">
    <name type="scientific">Pedobacter terrae</name>
    <dbReference type="NCBI Taxonomy" id="405671"/>
    <lineage>
        <taxon>Bacteria</taxon>
        <taxon>Pseudomonadati</taxon>
        <taxon>Bacteroidota</taxon>
        <taxon>Sphingobacteriia</taxon>
        <taxon>Sphingobacteriales</taxon>
        <taxon>Sphingobacteriaceae</taxon>
        <taxon>Pedobacter</taxon>
    </lineage>
</organism>
<evidence type="ECO:0000313" key="2">
    <source>
        <dbReference type="Proteomes" id="UP000199643"/>
    </source>
</evidence>
<keyword evidence="2" id="KW-1185">Reference proteome</keyword>
<dbReference type="STRING" id="405671.SAMN05421827_108119"/>
<dbReference type="AlphaFoldDB" id="A0A1G7VJD1"/>
<evidence type="ECO:0008006" key="3">
    <source>
        <dbReference type="Google" id="ProtNLM"/>
    </source>
</evidence>
<reference evidence="2" key="1">
    <citation type="submission" date="2016-10" db="EMBL/GenBank/DDBJ databases">
        <authorList>
            <person name="Varghese N."/>
            <person name="Submissions S."/>
        </authorList>
    </citation>
    <scope>NUCLEOTIDE SEQUENCE [LARGE SCALE GENOMIC DNA]</scope>
    <source>
        <strain evidence="2">DSM 17933</strain>
    </source>
</reference>
<sequence>MYVINESTGQKHTVIVSQIDAAEIAQINKTKRFAFNWNKEKHFSVYKLTLEDSAEPIGMLSIAQRPDDYALEIRLLASSHENVGPDKIYSRIAGCLISYACRESFKLGYHGFVCLKPKTKLETHYIKRYGLQSTKLYLVTEGTNSIKLIKEYYEN</sequence>
<dbReference type="RefSeq" id="WP_090500135.1">
    <property type="nucleotide sequence ID" value="NZ_FNCH01000008.1"/>
</dbReference>
<dbReference type="EMBL" id="FNCH01000008">
    <property type="protein sequence ID" value="SDG59936.1"/>
    <property type="molecule type" value="Genomic_DNA"/>
</dbReference>
<protein>
    <recommendedName>
        <fullName evidence="3">N-acetyltransferase domain-containing protein</fullName>
    </recommendedName>
</protein>
<proteinExistence type="predicted"/>
<dbReference type="Proteomes" id="UP000199643">
    <property type="component" value="Unassembled WGS sequence"/>
</dbReference>
<dbReference type="OrthoDB" id="956078at2"/>
<name>A0A1G7VJD1_9SPHI</name>
<evidence type="ECO:0000313" key="1">
    <source>
        <dbReference type="EMBL" id="SDG59936.1"/>
    </source>
</evidence>
<accession>A0A1G7VJD1</accession>
<gene>
    <name evidence="1" type="ORF">SAMN05421827_108119</name>
</gene>